<organism evidence="3 4">
    <name type="scientific">Pelomonas nitida</name>
    <dbReference type="NCBI Taxonomy" id="3299027"/>
    <lineage>
        <taxon>Bacteria</taxon>
        <taxon>Pseudomonadati</taxon>
        <taxon>Pseudomonadota</taxon>
        <taxon>Betaproteobacteria</taxon>
        <taxon>Burkholderiales</taxon>
        <taxon>Sphaerotilaceae</taxon>
        <taxon>Roseateles</taxon>
    </lineage>
</organism>
<comment type="caution">
    <text evidence="3">The sequence shown here is derived from an EMBL/GenBank/DDBJ whole genome shotgun (WGS) entry which is preliminary data.</text>
</comment>
<protein>
    <submittedName>
        <fullName evidence="3">Uncharacterized protein</fullName>
    </submittedName>
</protein>
<evidence type="ECO:0000256" key="1">
    <source>
        <dbReference type="SAM" id="MobiDB-lite"/>
    </source>
</evidence>
<accession>A0ABW7G6S6</accession>
<proteinExistence type="predicted"/>
<sequence length="71" mass="8261">MRFPFRPPGPFWREWLLVSLRVFARTAVALFVVMSLAWPLLRLLMQQAASTADGDDAWPCESPARSRRREE</sequence>
<dbReference type="RefSeq" id="WP_394488464.1">
    <property type="nucleotide sequence ID" value="NZ_JBIGIA010000008.1"/>
</dbReference>
<reference evidence="3 4" key="1">
    <citation type="submission" date="2024-09" db="EMBL/GenBank/DDBJ databases">
        <title>Novel species of the genus Pelomonas and Roseateles isolated from streams.</title>
        <authorList>
            <person name="Lu H."/>
        </authorList>
    </citation>
    <scope>NUCLEOTIDE SEQUENCE [LARGE SCALE GENOMIC DNA]</scope>
    <source>
        <strain evidence="3 4">BYS96W</strain>
    </source>
</reference>
<evidence type="ECO:0000256" key="2">
    <source>
        <dbReference type="SAM" id="Phobius"/>
    </source>
</evidence>
<evidence type="ECO:0000313" key="4">
    <source>
        <dbReference type="Proteomes" id="UP001606305"/>
    </source>
</evidence>
<keyword evidence="2" id="KW-1133">Transmembrane helix</keyword>
<name>A0ABW7G6S6_9BURK</name>
<gene>
    <name evidence="3" type="ORF">ACG00X_12260</name>
</gene>
<keyword evidence="4" id="KW-1185">Reference proteome</keyword>
<dbReference type="Proteomes" id="UP001606305">
    <property type="component" value="Unassembled WGS sequence"/>
</dbReference>
<dbReference type="EMBL" id="JBIGIA010000008">
    <property type="protein sequence ID" value="MFG6457605.1"/>
    <property type="molecule type" value="Genomic_DNA"/>
</dbReference>
<evidence type="ECO:0000313" key="3">
    <source>
        <dbReference type="EMBL" id="MFG6457605.1"/>
    </source>
</evidence>
<keyword evidence="2" id="KW-0812">Transmembrane</keyword>
<feature type="transmembrane region" description="Helical" evidence="2">
    <location>
        <begin position="20"/>
        <end position="41"/>
    </location>
</feature>
<feature type="region of interest" description="Disordered" evidence="1">
    <location>
        <begin position="50"/>
        <end position="71"/>
    </location>
</feature>
<keyword evidence="2" id="KW-0472">Membrane</keyword>